<organism evidence="1 2">
    <name type="scientific">Sulfuracidifex metallicus DSM 6482 = JCM 9184</name>
    <dbReference type="NCBI Taxonomy" id="523847"/>
    <lineage>
        <taxon>Archaea</taxon>
        <taxon>Thermoproteota</taxon>
        <taxon>Thermoprotei</taxon>
        <taxon>Sulfolobales</taxon>
        <taxon>Sulfolobaceae</taxon>
        <taxon>Sulfuracidifex</taxon>
    </lineage>
</organism>
<name>A0A6A9QGS9_SULME</name>
<dbReference type="RefSeq" id="WP_156016237.1">
    <property type="nucleotide sequence ID" value="NZ_WGGD01000005.1"/>
</dbReference>
<protein>
    <recommendedName>
        <fullName evidence="3">ArsR family transcriptional regulator</fullName>
    </recommendedName>
</protein>
<evidence type="ECO:0000313" key="1">
    <source>
        <dbReference type="EMBL" id="MUN28417.1"/>
    </source>
</evidence>
<gene>
    <name evidence="1" type="ORF">GC250_02800</name>
</gene>
<proteinExistence type="predicted"/>
<dbReference type="Proteomes" id="UP000470772">
    <property type="component" value="Unassembled WGS sequence"/>
</dbReference>
<dbReference type="AlphaFoldDB" id="A0A6A9QGS9"/>
<evidence type="ECO:0000313" key="2">
    <source>
        <dbReference type="Proteomes" id="UP000470772"/>
    </source>
</evidence>
<accession>A0A6A9QGS9</accession>
<evidence type="ECO:0008006" key="3">
    <source>
        <dbReference type="Google" id="ProtNLM"/>
    </source>
</evidence>
<keyword evidence="2" id="KW-1185">Reference proteome</keyword>
<dbReference type="EMBL" id="WGGD01000005">
    <property type="protein sequence ID" value="MUN28417.1"/>
    <property type="molecule type" value="Genomic_DNA"/>
</dbReference>
<sequence length="73" mass="8424">MDQKAMVEEEIITLLKEGSLTSTEIMEKVIRKGIDATAEDIRQVLADMVREGKVNKKVDYDKKKFIFYLNVES</sequence>
<reference evidence="1 2" key="1">
    <citation type="submission" date="2019-10" db="EMBL/GenBank/DDBJ databases">
        <title>Sequencing and Assembly of Multiple Reported Metal-Biooxidizing Members of the Extremely Thermoacidophilic Archaeal Family Sulfolobaceae.</title>
        <authorList>
            <person name="Counts J.A."/>
            <person name="Kelly R.M."/>
        </authorList>
    </citation>
    <scope>NUCLEOTIDE SEQUENCE [LARGE SCALE GENOMIC DNA]</scope>
    <source>
        <strain evidence="1 2">DSM 6482</strain>
    </source>
</reference>
<comment type="caution">
    <text evidence="1">The sequence shown here is derived from an EMBL/GenBank/DDBJ whole genome shotgun (WGS) entry which is preliminary data.</text>
</comment>